<evidence type="ECO:0000313" key="3">
    <source>
        <dbReference type="Proteomes" id="UP000265520"/>
    </source>
</evidence>
<proteinExistence type="predicted"/>
<dbReference type="EMBL" id="LXQA010220034">
    <property type="protein sequence ID" value="MCI35083.1"/>
    <property type="molecule type" value="Genomic_DNA"/>
</dbReference>
<sequence length="126" mass="13873">MTTPYRGRGRGHLGQGGRDSNRPPYPELTVPLIGDWTAVNYRSQLAGAQVAGAIKALAPPAKKEDKPSSSTSKEITSYKDVAVNETALEQSLEYFENPVTENIMYVDDEDLSLPNADGWSIRTRYL</sequence>
<reference evidence="2 3" key="1">
    <citation type="journal article" date="2018" name="Front. Plant Sci.">
        <title>Red Clover (Trifolium pratense) and Zigzag Clover (T. medium) - A Picture of Genomic Similarities and Differences.</title>
        <authorList>
            <person name="Dluhosova J."/>
            <person name="Istvanek J."/>
            <person name="Nedelnik J."/>
            <person name="Repkova J."/>
        </authorList>
    </citation>
    <scope>NUCLEOTIDE SEQUENCE [LARGE SCALE GENOMIC DNA]</scope>
    <source>
        <strain evidence="3">cv. 10/8</strain>
        <tissue evidence="2">Leaf</tissue>
    </source>
</reference>
<organism evidence="2 3">
    <name type="scientific">Trifolium medium</name>
    <dbReference type="NCBI Taxonomy" id="97028"/>
    <lineage>
        <taxon>Eukaryota</taxon>
        <taxon>Viridiplantae</taxon>
        <taxon>Streptophyta</taxon>
        <taxon>Embryophyta</taxon>
        <taxon>Tracheophyta</taxon>
        <taxon>Spermatophyta</taxon>
        <taxon>Magnoliopsida</taxon>
        <taxon>eudicotyledons</taxon>
        <taxon>Gunneridae</taxon>
        <taxon>Pentapetalae</taxon>
        <taxon>rosids</taxon>
        <taxon>fabids</taxon>
        <taxon>Fabales</taxon>
        <taxon>Fabaceae</taxon>
        <taxon>Papilionoideae</taxon>
        <taxon>50 kb inversion clade</taxon>
        <taxon>NPAAA clade</taxon>
        <taxon>Hologalegina</taxon>
        <taxon>IRL clade</taxon>
        <taxon>Trifolieae</taxon>
        <taxon>Trifolium</taxon>
    </lineage>
</organism>
<feature type="non-terminal residue" evidence="2">
    <location>
        <position position="126"/>
    </location>
</feature>
<comment type="caution">
    <text evidence="2">The sequence shown here is derived from an EMBL/GenBank/DDBJ whole genome shotgun (WGS) entry which is preliminary data.</text>
</comment>
<protein>
    <submittedName>
        <fullName evidence="2">Uncharacterized protein</fullName>
    </submittedName>
</protein>
<name>A0A392REM6_9FABA</name>
<dbReference type="AlphaFoldDB" id="A0A392REM6"/>
<evidence type="ECO:0000256" key="1">
    <source>
        <dbReference type="SAM" id="MobiDB-lite"/>
    </source>
</evidence>
<keyword evidence="3" id="KW-1185">Reference proteome</keyword>
<feature type="region of interest" description="Disordered" evidence="1">
    <location>
        <begin position="1"/>
        <end position="26"/>
    </location>
</feature>
<evidence type="ECO:0000313" key="2">
    <source>
        <dbReference type="EMBL" id="MCI35083.1"/>
    </source>
</evidence>
<dbReference type="Proteomes" id="UP000265520">
    <property type="component" value="Unassembled WGS sequence"/>
</dbReference>
<accession>A0A392REM6</accession>